<keyword evidence="2" id="KW-0812">Transmembrane</keyword>
<reference evidence="4" key="1">
    <citation type="submission" date="2022-11" db="UniProtKB">
        <authorList>
            <consortium name="WormBaseParasite"/>
        </authorList>
    </citation>
    <scope>IDENTIFICATION</scope>
</reference>
<proteinExistence type="predicted"/>
<evidence type="ECO:0000256" key="2">
    <source>
        <dbReference type="SAM" id="Phobius"/>
    </source>
</evidence>
<keyword evidence="2" id="KW-0472">Membrane</keyword>
<keyword evidence="3" id="KW-1185">Reference proteome</keyword>
<protein>
    <submittedName>
        <fullName evidence="4">Uncharacterized protein</fullName>
    </submittedName>
</protein>
<sequence length="374" mass="42010">TDTHILKNTNTSSAVVHGFTCWQESHNYSTLQCPVSFFHSCGERFGSKVNMDGSGETGSTKKTSDSQKKETNPSLRNHERRSGSSGSHVAHTNTGSSIKKLRKLISLRKNKLLRSTSPKSAELMPRLEESIIEGAGEVDTTQPNGTKTAPLKKVELLLPVEKAKSFTIGSDEAINTAEQPKYVEHSDLKTAKAKSIRKEIRKPSSGAAIRQIVSQKQAQRSDKLEDDRMLPLCSAQTIMKGKVNARKLQANMRRRARRLKEYSFILTSVTFTLVFILFAITALGWYLAFTANKTVALEITMRGSMNAEWKSSGPFKMRRQFSRYFDEHKCEETRTSAVSWTAWSHCQNGHQFRWKSLKPGMYTIDGSLYDVKSC</sequence>
<dbReference type="WBParaSite" id="PgE084_g002_t04">
    <property type="protein sequence ID" value="PgE084_g002_t04"/>
    <property type="gene ID" value="PgE084_g002"/>
</dbReference>
<feature type="transmembrane region" description="Helical" evidence="2">
    <location>
        <begin position="262"/>
        <end position="288"/>
    </location>
</feature>
<evidence type="ECO:0000313" key="3">
    <source>
        <dbReference type="Proteomes" id="UP000887569"/>
    </source>
</evidence>
<feature type="compositionally biased region" description="Basic and acidic residues" evidence="1">
    <location>
        <begin position="62"/>
        <end position="82"/>
    </location>
</feature>
<evidence type="ECO:0000256" key="1">
    <source>
        <dbReference type="SAM" id="MobiDB-lite"/>
    </source>
</evidence>
<organism evidence="3 4">
    <name type="scientific">Parascaris univalens</name>
    <name type="common">Nematode worm</name>
    <dbReference type="NCBI Taxonomy" id="6257"/>
    <lineage>
        <taxon>Eukaryota</taxon>
        <taxon>Metazoa</taxon>
        <taxon>Ecdysozoa</taxon>
        <taxon>Nematoda</taxon>
        <taxon>Chromadorea</taxon>
        <taxon>Rhabditida</taxon>
        <taxon>Spirurina</taxon>
        <taxon>Ascaridomorpha</taxon>
        <taxon>Ascaridoidea</taxon>
        <taxon>Ascarididae</taxon>
        <taxon>Parascaris</taxon>
    </lineage>
</organism>
<feature type="compositionally biased region" description="Polar residues" evidence="1">
    <location>
        <begin position="83"/>
        <end position="95"/>
    </location>
</feature>
<keyword evidence="2" id="KW-1133">Transmembrane helix</keyword>
<evidence type="ECO:0000313" key="4">
    <source>
        <dbReference type="WBParaSite" id="PgE084_g002_t04"/>
    </source>
</evidence>
<accession>A0A915A0D8</accession>
<dbReference type="AlphaFoldDB" id="A0A915A0D8"/>
<dbReference type="Proteomes" id="UP000887569">
    <property type="component" value="Unplaced"/>
</dbReference>
<feature type="region of interest" description="Disordered" evidence="1">
    <location>
        <begin position="49"/>
        <end position="97"/>
    </location>
</feature>
<name>A0A915A0D8_PARUN</name>